<dbReference type="AlphaFoldDB" id="A0ABC8TTF4"/>
<accession>A0ABC8TTF4</accession>
<evidence type="ECO:0000313" key="2">
    <source>
        <dbReference type="EMBL" id="CAK9172763.1"/>
    </source>
</evidence>
<comment type="caution">
    <text evidence="2">The sequence shown here is derived from an EMBL/GenBank/DDBJ whole genome shotgun (WGS) entry which is preliminary data.</text>
</comment>
<keyword evidence="3" id="KW-1185">Reference proteome</keyword>
<name>A0ABC8TTF4_9AQUA</name>
<protein>
    <submittedName>
        <fullName evidence="2">Uncharacterized protein</fullName>
    </submittedName>
</protein>
<feature type="compositionally biased region" description="Pro residues" evidence="1">
    <location>
        <begin position="46"/>
        <end position="62"/>
    </location>
</feature>
<proteinExistence type="predicted"/>
<sequence>MENGEGGDVPRNKASPEFPPKKLGRQLDFTSYGGASAAAVALPEHPQQPKPTPPTVPPPKPQPQLQLQPRPQIQSQQHGQMLFMPTQQPQAPPHLSLRPL</sequence>
<dbReference type="Proteomes" id="UP001642360">
    <property type="component" value="Unassembled WGS sequence"/>
</dbReference>
<feature type="compositionally biased region" description="Low complexity" evidence="1">
    <location>
        <begin position="63"/>
        <end position="80"/>
    </location>
</feature>
<feature type="region of interest" description="Disordered" evidence="1">
    <location>
        <begin position="1"/>
        <end position="100"/>
    </location>
</feature>
<evidence type="ECO:0000256" key="1">
    <source>
        <dbReference type="SAM" id="MobiDB-lite"/>
    </source>
</evidence>
<dbReference type="EMBL" id="CAUOFW020006057">
    <property type="protein sequence ID" value="CAK9172763.1"/>
    <property type="molecule type" value="Genomic_DNA"/>
</dbReference>
<evidence type="ECO:0000313" key="3">
    <source>
        <dbReference type="Proteomes" id="UP001642360"/>
    </source>
</evidence>
<reference evidence="2 3" key="1">
    <citation type="submission" date="2024-02" db="EMBL/GenBank/DDBJ databases">
        <authorList>
            <person name="Vignale AGUSTIN F."/>
            <person name="Sosa J E."/>
            <person name="Modenutti C."/>
        </authorList>
    </citation>
    <scope>NUCLEOTIDE SEQUENCE [LARGE SCALE GENOMIC DNA]</scope>
</reference>
<organism evidence="2 3">
    <name type="scientific">Ilex paraguariensis</name>
    <name type="common">yerba mate</name>
    <dbReference type="NCBI Taxonomy" id="185542"/>
    <lineage>
        <taxon>Eukaryota</taxon>
        <taxon>Viridiplantae</taxon>
        <taxon>Streptophyta</taxon>
        <taxon>Embryophyta</taxon>
        <taxon>Tracheophyta</taxon>
        <taxon>Spermatophyta</taxon>
        <taxon>Magnoliopsida</taxon>
        <taxon>eudicotyledons</taxon>
        <taxon>Gunneridae</taxon>
        <taxon>Pentapetalae</taxon>
        <taxon>asterids</taxon>
        <taxon>campanulids</taxon>
        <taxon>Aquifoliales</taxon>
        <taxon>Aquifoliaceae</taxon>
        <taxon>Ilex</taxon>
    </lineage>
</organism>
<gene>
    <name evidence="2" type="ORF">ILEXP_LOCUS42442</name>
</gene>